<evidence type="ECO:0000256" key="2">
    <source>
        <dbReference type="ARBA" id="ARBA00022692"/>
    </source>
</evidence>
<keyword evidence="2 5" id="KW-0812">Transmembrane</keyword>
<evidence type="ECO:0000259" key="6">
    <source>
        <dbReference type="Pfam" id="PF04893"/>
    </source>
</evidence>
<feature type="transmembrane region" description="Helical" evidence="5">
    <location>
        <begin position="103"/>
        <end position="128"/>
    </location>
</feature>
<sequence length="193" mass="20246">MTLPDAQALTAQTLRDPRGAARTLLALRLNTSVLWPALALIAVLNAVLHGFTLLTLPSPQMLPGVLGSPLLFALFLAGGMVISTFLLTWIGQALGGKAQLDEILVLVVWVQMLRLALQAVVVLLYFVLPGLADLAAIVAGIFGLWIMINFMDEAQGFGSIGKSILVLVLATLGVGFGLSVFLLLLGATAMGLS</sequence>
<feature type="domain" description="Yip1" evidence="6">
    <location>
        <begin position="12"/>
        <end position="178"/>
    </location>
</feature>
<accession>A0A1H8Z0M7</accession>
<feature type="transmembrane region" description="Helical" evidence="5">
    <location>
        <begin position="71"/>
        <end position="91"/>
    </location>
</feature>
<keyword evidence="4 5" id="KW-0472">Membrane</keyword>
<proteinExistence type="predicted"/>
<gene>
    <name evidence="7" type="ORF">SAMN04488092_101243</name>
</gene>
<evidence type="ECO:0000313" key="8">
    <source>
        <dbReference type="Proteomes" id="UP000198634"/>
    </source>
</evidence>
<dbReference type="AlphaFoldDB" id="A0A1H8Z0M7"/>
<evidence type="ECO:0000313" key="7">
    <source>
        <dbReference type="EMBL" id="SEP57995.1"/>
    </source>
</evidence>
<dbReference type="STRING" id="657014.SAMN04488092_101243"/>
<name>A0A1H8Z0M7_9RHOB</name>
<evidence type="ECO:0000256" key="4">
    <source>
        <dbReference type="ARBA" id="ARBA00023136"/>
    </source>
</evidence>
<dbReference type="Pfam" id="PF04893">
    <property type="entry name" value="Yip1"/>
    <property type="match status" value="1"/>
</dbReference>
<evidence type="ECO:0000256" key="5">
    <source>
        <dbReference type="SAM" id="Phobius"/>
    </source>
</evidence>
<organism evidence="7 8">
    <name type="scientific">Thalassovita taeanensis</name>
    <dbReference type="NCBI Taxonomy" id="657014"/>
    <lineage>
        <taxon>Bacteria</taxon>
        <taxon>Pseudomonadati</taxon>
        <taxon>Pseudomonadota</taxon>
        <taxon>Alphaproteobacteria</taxon>
        <taxon>Rhodobacterales</taxon>
        <taxon>Roseobacteraceae</taxon>
        <taxon>Thalassovita</taxon>
    </lineage>
</organism>
<feature type="transmembrane region" description="Helical" evidence="5">
    <location>
        <begin position="134"/>
        <end position="152"/>
    </location>
</feature>
<reference evidence="7 8" key="1">
    <citation type="submission" date="2016-10" db="EMBL/GenBank/DDBJ databases">
        <authorList>
            <person name="de Groot N.N."/>
        </authorList>
    </citation>
    <scope>NUCLEOTIDE SEQUENCE [LARGE SCALE GENOMIC DNA]</scope>
    <source>
        <strain evidence="7 8">DSM 22007</strain>
    </source>
</reference>
<dbReference type="InterPro" id="IPR006977">
    <property type="entry name" value="Yip1_dom"/>
</dbReference>
<dbReference type="EMBL" id="FOEP01000001">
    <property type="protein sequence ID" value="SEP57995.1"/>
    <property type="molecule type" value="Genomic_DNA"/>
</dbReference>
<dbReference type="RefSeq" id="WP_090267175.1">
    <property type="nucleotide sequence ID" value="NZ_FOEP01000001.1"/>
</dbReference>
<protein>
    <submittedName>
        <fullName evidence="7">Yip1 domain-containing protein</fullName>
    </submittedName>
</protein>
<keyword evidence="3 5" id="KW-1133">Transmembrane helix</keyword>
<keyword evidence="8" id="KW-1185">Reference proteome</keyword>
<comment type="subcellular location">
    <subcellularLocation>
        <location evidence="1">Membrane</location>
        <topology evidence="1">Multi-pass membrane protein</topology>
    </subcellularLocation>
</comment>
<dbReference type="GO" id="GO:0016020">
    <property type="term" value="C:membrane"/>
    <property type="evidence" value="ECO:0007669"/>
    <property type="project" value="UniProtKB-SubCell"/>
</dbReference>
<feature type="transmembrane region" description="Helical" evidence="5">
    <location>
        <begin position="164"/>
        <end position="187"/>
    </location>
</feature>
<evidence type="ECO:0000256" key="3">
    <source>
        <dbReference type="ARBA" id="ARBA00022989"/>
    </source>
</evidence>
<dbReference type="Proteomes" id="UP000198634">
    <property type="component" value="Unassembled WGS sequence"/>
</dbReference>
<evidence type="ECO:0000256" key="1">
    <source>
        <dbReference type="ARBA" id="ARBA00004141"/>
    </source>
</evidence>
<feature type="transmembrane region" description="Helical" evidence="5">
    <location>
        <begin position="32"/>
        <end position="51"/>
    </location>
</feature>